<dbReference type="InterPro" id="IPR041147">
    <property type="entry name" value="GH38_C"/>
</dbReference>
<feature type="compositionally biased region" description="Low complexity" evidence="5">
    <location>
        <begin position="1176"/>
        <end position="1188"/>
    </location>
</feature>
<dbReference type="InterPro" id="IPR028995">
    <property type="entry name" value="Glyco_hydro_57/38_cen_sf"/>
</dbReference>
<dbReference type="SUPFAM" id="SSF88713">
    <property type="entry name" value="Glycoside hydrolase/deacetylase"/>
    <property type="match status" value="1"/>
</dbReference>
<feature type="region of interest" description="Disordered" evidence="5">
    <location>
        <begin position="836"/>
        <end position="861"/>
    </location>
</feature>
<comment type="caution">
    <text evidence="7">The sequence shown here is derived from an EMBL/GenBank/DDBJ whole genome shotgun (WGS) entry which is preliminary data.</text>
</comment>
<evidence type="ECO:0000256" key="5">
    <source>
        <dbReference type="SAM" id="MobiDB-lite"/>
    </source>
</evidence>
<evidence type="ECO:0000256" key="4">
    <source>
        <dbReference type="ARBA" id="ARBA00023295"/>
    </source>
</evidence>
<name>A0ABW4RHW3_9BACL</name>
<comment type="similarity">
    <text evidence="1">Belongs to the glycosyl hydrolase 38 family.</text>
</comment>
<dbReference type="EMBL" id="JBHUEH010000014">
    <property type="protein sequence ID" value="MFD1885851.1"/>
    <property type="molecule type" value="Genomic_DNA"/>
</dbReference>
<dbReference type="SUPFAM" id="SSF88688">
    <property type="entry name" value="Families 57/38 glycoside transferase middle domain"/>
    <property type="match status" value="2"/>
</dbReference>
<protein>
    <submittedName>
        <fullName evidence="7">Alpha-mannosidase</fullName>
    </submittedName>
</protein>
<dbReference type="Pfam" id="PF09261">
    <property type="entry name" value="Alpha-mann_mid"/>
    <property type="match status" value="2"/>
</dbReference>
<dbReference type="InterPro" id="IPR037094">
    <property type="entry name" value="Glyco_hydro_38_cen_sf"/>
</dbReference>
<dbReference type="Gene3D" id="2.70.98.30">
    <property type="entry name" value="Golgi alpha-mannosidase II, domain 4"/>
    <property type="match status" value="1"/>
</dbReference>
<dbReference type="SUPFAM" id="SSF74650">
    <property type="entry name" value="Galactose mutarotase-like"/>
    <property type="match status" value="2"/>
</dbReference>
<feature type="domain" description="Glycoside hydrolase family 38 central" evidence="6">
    <location>
        <begin position="496"/>
        <end position="659"/>
    </location>
</feature>
<keyword evidence="8" id="KW-1185">Reference proteome</keyword>
<proteinExistence type="inferred from homology"/>
<keyword evidence="4" id="KW-0326">Glycosidase</keyword>
<dbReference type="InterPro" id="IPR015341">
    <property type="entry name" value="Glyco_hydro_38_cen"/>
</dbReference>
<keyword evidence="3" id="KW-0378">Hydrolase</keyword>
<dbReference type="InterPro" id="IPR011013">
    <property type="entry name" value="Gal_mutarotase_sf_dom"/>
</dbReference>
<evidence type="ECO:0000256" key="3">
    <source>
        <dbReference type="ARBA" id="ARBA00022801"/>
    </source>
</evidence>
<dbReference type="Proteomes" id="UP001597233">
    <property type="component" value="Unassembled WGS sequence"/>
</dbReference>
<dbReference type="Pfam" id="PF07748">
    <property type="entry name" value="Glyco_hydro_38C"/>
    <property type="match status" value="1"/>
</dbReference>
<dbReference type="RefSeq" id="WP_347324794.1">
    <property type="nucleotide sequence ID" value="NZ_JBCGUH010000004.1"/>
</dbReference>
<dbReference type="SMART" id="SM00872">
    <property type="entry name" value="Alpha-mann_mid"/>
    <property type="match status" value="1"/>
</dbReference>
<gene>
    <name evidence="7" type="ORF">ACFSC9_09965</name>
</gene>
<dbReference type="InterPro" id="IPR011330">
    <property type="entry name" value="Glyco_hydro/deAcase_b/a-brl"/>
</dbReference>
<feature type="region of interest" description="Disordered" evidence="5">
    <location>
        <begin position="539"/>
        <end position="594"/>
    </location>
</feature>
<dbReference type="PANTHER" id="PTHR46017:SF1">
    <property type="entry name" value="ALPHA-MANNOSIDASE 2C1"/>
    <property type="match status" value="1"/>
</dbReference>
<evidence type="ECO:0000313" key="8">
    <source>
        <dbReference type="Proteomes" id="UP001597233"/>
    </source>
</evidence>
<reference evidence="8" key="1">
    <citation type="journal article" date="2019" name="Int. J. Syst. Evol. Microbiol.">
        <title>The Global Catalogue of Microorganisms (GCM) 10K type strain sequencing project: providing services to taxonomists for standard genome sequencing and annotation.</title>
        <authorList>
            <consortium name="The Broad Institute Genomics Platform"/>
            <consortium name="The Broad Institute Genome Sequencing Center for Infectious Disease"/>
            <person name="Wu L."/>
            <person name="Ma J."/>
        </authorList>
    </citation>
    <scope>NUCLEOTIDE SEQUENCE [LARGE SCALE GENOMIC DNA]</scope>
    <source>
        <strain evidence="8">CCUG 54950</strain>
    </source>
</reference>
<dbReference type="Pfam" id="PF17677">
    <property type="entry name" value="Glyco_hydro38C2"/>
    <property type="match status" value="1"/>
</dbReference>
<accession>A0ABW4RHW3</accession>
<evidence type="ECO:0000256" key="2">
    <source>
        <dbReference type="ARBA" id="ARBA00022723"/>
    </source>
</evidence>
<evidence type="ECO:0000259" key="6">
    <source>
        <dbReference type="SMART" id="SM00872"/>
    </source>
</evidence>
<keyword evidence="2" id="KW-0479">Metal-binding</keyword>
<dbReference type="Pfam" id="PF01074">
    <property type="entry name" value="Glyco_hydro_38N"/>
    <property type="match status" value="1"/>
</dbReference>
<dbReference type="Gene3D" id="3.20.110.10">
    <property type="entry name" value="Glycoside hydrolase 38, N terminal domain"/>
    <property type="match status" value="1"/>
</dbReference>
<dbReference type="CDD" id="cd10789">
    <property type="entry name" value="GH38N_AMII_ER_cytosolic"/>
    <property type="match status" value="1"/>
</dbReference>
<evidence type="ECO:0000313" key="7">
    <source>
        <dbReference type="EMBL" id="MFD1885851.1"/>
    </source>
</evidence>
<sequence>MHRMERFLKHLANGQWLEQVELERWTIEEVRYVTAGQYELLSPRKISDRTLQNTHGITYRLETEITVPADWKDNPTALLFHAGGGEGLLNINGEHYHGLDKNHTFIPLRVSHIGQPLQIEIELYDPIPEPRDPLNGQPEFVAPLSGFISSIVRINKGLRSLMHSIRLLVDAAQRLPEGERRRHDIYEALEECMRTAYDLPQESWQLSKPWEQLQQLLRQRVGAYAPDAETNGRMIMVGQSHIDLAWLWPVRETVRKTSRTFSTMCTLLEHYPEFIYTQSQPQLFAYVKDHYPELYAKIKQYVAAGRWELVGGMWIEPDLNIPSGESLARQLLYGQRFYREEFQQTSSIEWLPDTFGYAASLPQLLRQAEIDYFMTTKLNWNDTNVFPYDLFQWVGIDGTPVLSYLNHGVNESTTVKDIDEHWQSFRQKGVHPEQMLLYGHGDGGGGVTEPMVEYVQHAEWMIGQPKAEFGTAKQFFEHISQQEPELPVWRGDLYLELHRGTYTTQAWNKRYNRKAEILYREAEIWERLAMLRLGVSSLAPDDTDDHVTEPNVKKDSTEAQAMNNDQHHLTDGDSRPNESKYVSSEQPYSVSGQAAARDAEAATYSVSPLLLHRAEGVDQQPITPALFKQGWLGMMLNQFHDIVPGSAIHEVYRTSDVEYEEILRIGQAALHQALDVWTQSILQNDMNGKLAASSLKDTEIEAETEAVTDTHTGIPYVVFNSLGWERGDWIEIRGGDELRGLTAFDEHGQALPCDIVVLELAEPELPPVAAPSARFNVARPKLPGLVPLQHGLSSQGALSQSASSSSSDSASVGAHIYHANGSAKQPTPLERVDQLQPVEQSEQSEHLQQPEQLAAPTSSANQQPSASKFALRIHIPSIPAFGYTIIWLREAEQMQVSAPIAQEYEHEDDVSSPADIVLGAEVPVVWETPFYTIRFNEQGEIASLYDKEFEREVLKPEHAGNVFGYYHDRPTLWDAWDIDPQFAAQSAGRANLLFSQVVMRGGTGDILRFRWEVGGSTITQDIYLYTAHRRIDFRTTVDWQESHKLLKVSFPVDLIAEQATYEIPFGALERTMNNNTSWERAQFEVCGHRWADVSEGDYGVSLLNDCKYGYDIKDGHMRLSLLRAPKWPDHAADIGQHEFTYSLLPHGGNWREAHIVRAAAELNQQVPVRLLAPVHTSESNQASSSATSVHARSLTSSSDDKRSIHSQHNDTMHIQTAKDANTANMANKASIANTMQATGIANASSFQSSTVAKRSTTIPAAVSFGQDTSESHSKPAGVSLLYYSSQHVVLDTIKPAEDGDGTIFRLYESSGSRSKAVLTIPETAQHEHGHWLLTNLLEDEQQRLETQDGRLELTFKPYEIKTLKWKGSA</sequence>
<dbReference type="Gene3D" id="1.20.1270.50">
    <property type="entry name" value="Glycoside hydrolase family 38, central domain"/>
    <property type="match status" value="1"/>
</dbReference>
<feature type="compositionally biased region" description="Polar residues" evidence="5">
    <location>
        <begin position="580"/>
        <end position="592"/>
    </location>
</feature>
<dbReference type="InterPro" id="IPR027291">
    <property type="entry name" value="Glyco_hydro_38_N_sf"/>
</dbReference>
<evidence type="ECO:0000256" key="1">
    <source>
        <dbReference type="ARBA" id="ARBA00009792"/>
    </source>
</evidence>
<dbReference type="InterPro" id="IPR011682">
    <property type="entry name" value="Glyco_hydro_38_C"/>
</dbReference>
<dbReference type="InterPro" id="IPR000602">
    <property type="entry name" value="Glyco_hydro_38_N"/>
</dbReference>
<feature type="region of interest" description="Disordered" evidence="5">
    <location>
        <begin position="1176"/>
        <end position="1206"/>
    </location>
</feature>
<feature type="compositionally biased region" description="Polar residues" evidence="5">
    <location>
        <begin position="837"/>
        <end position="861"/>
    </location>
</feature>
<dbReference type="Gene3D" id="2.60.40.2220">
    <property type="match status" value="1"/>
</dbReference>
<feature type="compositionally biased region" description="Basic and acidic residues" evidence="5">
    <location>
        <begin position="565"/>
        <end position="578"/>
    </location>
</feature>
<dbReference type="PANTHER" id="PTHR46017">
    <property type="entry name" value="ALPHA-MANNOSIDASE 2C1"/>
    <property type="match status" value="1"/>
</dbReference>
<feature type="compositionally biased region" description="Basic and acidic residues" evidence="5">
    <location>
        <begin position="545"/>
        <end position="557"/>
    </location>
</feature>
<organism evidence="7 8">
    <name type="scientific">Paenibacillus wenxiniae</name>
    <dbReference type="NCBI Taxonomy" id="1636843"/>
    <lineage>
        <taxon>Bacteria</taxon>
        <taxon>Bacillati</taxon>
        <taxon>Bacillota</taxon>
        <taxon>Bacilli</taxon>
        <taxon>Bacillales</taxon>
        <taxon>Paenibacillaceae</taxon>
        <taxon>Paenibacillus</taxon>
    </lineage>
</organism>